<sequence length="108" mass="12227">QQCVMELMQSYKCIFIGFLCLVTFAMSDQKQIDPIPIVSQIREINADGTYKYSYKTGNNIFVEEQTFWKNSGQTDDGIKVAQGSYQYASPDGTPVFITYSSDKIGKRP</sequence>
<feature type="chain" id="PRO_5008580376" evidence="2">
    <location>
        <begin position="28"/>
        <end position="108"/>
    </location>
</feature>
<dbReference type="Pfam" id="PF00379">
    <property type="entry name" value="Chitin_bind_4"/>
    <property type="match status" value="1"/>
</dbReference>
<feature type="signal peptide" evidence="2">
    <location>
        <begin position="1"/>
        <end position="27"/>
    </location>
</feature>
<reference evidence="3" key="1">
    <citation type="submission" date="2015-12" db="EMBL/GenBank/DDBJ databases">
        <title>De novo transcriptome assembly of four potential Pierce s Disease insect vectors from Arizona vineyards.</title>
        <authorList>
            <person name="Tassone E.E."/>
        </authorList>
    </citation>
    <scope>NUCLEOTIDE SEQUENCE</scope>
</reference>
<organism evidence="3">
    <name type="scientific">Clastoptera arizonana</name>
    <name type="common">Arizona spittle bug</name>
    <dbReference type="NCBI Taxonomy" id="38151"/>
    <lineage>
        <taxon>Eukaryota</taxon>
        <taxon>Metazoa</taxon>
        <taxon>Ecdysozoa</taxon>
        <taxon>Arthropoda</taxon>
        <taxon>Hexapoda</taxon>
        <taxon>Insecta</taxon>
        <taxon>Pterygota</taxon>
        <taxon>Neoptera</taxon>
        <taxon>Paraneoptera</taxon>
        <taxon>Hemiptera</taxon>
        <taxon>Auchenorrhyncha</taxon>
        <taxon>Cercopoidea</taxon>
        <taxon>Clastopteridae</taxon>
        <taxon>Clastoptera</taxon>
    </lineage>
</organism>
<dbReference type="AlphaFoldDB" id="A0A1B6CCB2"/>
<evidence type="ECO:0000256" key="2">
    <source>
        <dbReference type="SAM" id="SignalP"/>
    </source>
</evidence>
<accession>A0A1B6CCB2</accession>
<evidence type="ECO:0000256" key="1">
    <source>
        <dbReference type="PROSITE-ProRule" id="PRU00497"/>
    </source>
</evidence>
<dbReference type="PROSITE" id="PS51155">
    <property type="entry name" value="CHIT_BIND_RR_2"/>
    <property type="match status" value="1"/>
</dbReference>
<dbReference type="GO" id="GO:0042302">
    <property type="term" value="F:structural constituent of cuticle"/>
    <property type="evidence" value="ECO:0007669"/>
    <property type="project" value="UniProtKB-UniRule"/>
</dbReference>
<keyword evidence="2" id="KW-0732">Signal</keyword>
<gene>
    <name evidence="3" type="ORF">g.8157</name>
</gene>
<dbReference type="EMBL" id="GEDC01026368">
    <property type="protein sequence ID" value="JAS10930.1"/>
    <property type="molecule type" value="Transcribed_RNA"/>
</dbReference>
<dbReference type="PRINTS" id="PR00947">
    <property type="entry name" value="CUTICLE"/>
</dbReference>
<feature type="non-terminal residue" evidence="3">
    <location>
        <position position="1"/>
    </location>
</feature>
<protein>
    <submittedName>
        <fullName evidence="3">Uncharacterized protein</fullName>
    </submittedName>
</protein>
<evidence type="ECO:0000313" key="3">
    <source>
        <dbReference type="EMBL" id="JAS10930.1"/>
    </source>
</evidence>
<proteinExistence type="predicted"/>
<keyword evidence="1" id="KW-0193">Cuticle</keyword>
<name>A0A1B6CCB2_9HEMI</name>
<dbReference type="InterPro" id="IPR000618">
    <property type="entry name" value="Insect_cuticle"/>
</dbReference>